<protein>
    <recommendedName>
        <fullName evidence="3">Phage repressor protein</fullName>
    </recommendedName>
</protein>
<dbReference type="Gene3D" id="1.10.260.40">
    <property type="entry name" value="lambda repressor-like DNA-binding domains"/>
    <property type="match status" value="1"/>
</dbReference>
<accession>A0ABY5E9K0</accession>
<sequence length="105" mass="12526">MCYKMLNINEIIEKLKDILSNEIKDKNIYDKDIAQALRINYDNFRKQKARGTIPYQEIMSFLVKRNISINWFFCNQLPESLIKPTSKFILVNYQKRINASSEDDE</sequence>
<evidence type="ECO:0000313" key="1">
    <source>
        <dbReference type="EMBL" id="UTJ07388.1"/>
    </source>
</evidence>
<keyword evidence="2" id="KW-1185">Reference proteome</keyword>
<dbReference type="InterPro" id="IPR010982">
    <property type="entry name" value="Lambda_DNA-bd_dom_sf"/>
</dbReference>
<evidence type="ECO:0008006" key="3">
    <source>
        <dbReference type="Google" id="ProtNLM"/>
    </source>
</evidence>
<dbReference type="RefSeq" id="WP_254577565.1">
    <property type="nucleotide sequence ID" value="NZ_CP100595.1"/>
</dbReference>
<reference evidence="1" key="1">
    <citation type="submission" date="2022-07" db="EMBL/GenBank/DDBJ databases">
        <title>Arcobacter roscoffensis sp. nov., a marine bacterium isolated from coastal seawater collected from Roscoff, France.</title>
        <authorList>
            <person name="Pascual J."/>
            <person name="Lepeaux C."/>
            <person name="Methner A."/>
            <person name="Overmann J."/>
        </authorList>
    </citation>
    <scope>NUCLEOTIDE SEQUENCE</scope>
    <source>
        <strain evidence="1">ARW1-2F2</strain>
    </source>
</reference>
<dbReference type="EMBL" id="CP100595">
    <property type="protein sequence ID" value="UTJ07388.1"/>
    <property type="molecule type" value="Genomic_DNA"/>
</dbReference>
<dbReference type="Proteomes" id="UP001060012">
    <property type="component" value="Chromosome"/>
</dbReference>
<organism evidence="1 2">
    <name type="scientific">Arcobacter roscoffensis</name>
    <dbReference type="NCBI Taxonomy" id="2961520"/>
    <lineage>
        <taxon>Bacteria</taxon>
        <taxon>Pseudomonadati</taxon>
        <taxon>Campylobacterota</taxon>
        <taxon>Epsilonproteobacteria</taxon>
        <taxon>Campylobacterales</taxon>
        <taxon>Arcobacteraceae</taxon>
        <taxon>Arcobacter</taxon>
    </lineage>
</organism>
<proteinExistence type="predicted"/>
<gene>
    <name evidence="1" type="ORF">NJU99_04660</name>
</gene>
<name>A0ABY5E9K0_9BACT</name>
<evidence type="ECO:0000313" key="2">
    <source>
        <dbReference type="Proteomes" id="UP001060012"/>
    </source>
</evidence>